<dbReference type="PANTHER" id="PTHR30231">
    <property type="entry name" value="DNA POLYMERASE III SUBUNIT EPSILON"/>
    <property type="match status" value="1"/>
</dbReference>
<dbReference type="Pfam" id="PF00533">
    <property type="entry name" value="BRCT"/>
    <property type="match status" value="1"/>
</dbReference>
<keyword evidence="3" id="KW-1185">Reference proteome</keyword>
<organism evidence="2 3">
    <name type="scientific">Defluviitalea saccharophila</name>
    <dbReference type="NCBI Taxonomy" id="879970"/>
    <lineage>
        <taxon>Bacteria</taxon>
        <taxon>Bacillati</taxon>
        <taxon>Bacillota</taxon>
        <taxon>Clostridia</taxon>
        <taxon>Lachnospirales</taxon>
        <taxon>Defluviitaleaceae</taxon>
        <taxon>Defluviitalea</taxon>
    </lineage>
</organism>
<keyword evidence="2" id="KW-0378">Hydrolase</keyword>
<dbReference type="Pfam" id="PF00929">
    <property type="entry name" value="RNase_T"/>
    <property type="match status" value="1"/>
</dbReference>
<evidence type="ECO:0000259" key="1">
    <source>
        <dbReference type="PROSITE" id="PS50172"/>
    </source>
</evidence>
<dbReference type="RefSeq" id="WP_341877631.1">
    <property type="nucleotide sequence ID" value="NZ_CP121687.1"/>
</dbReference>
<feature type="domain" description="BRCT" evidence="1">
    <location>
        <begin position="216"/>
        <end position="307"/>
    </location>
</feature>
<dbReference type="CDD" id="cd17748">
    <property type="entry name" value="BRCT_DNA_ligase_like"/>
    <property type="match status" value="1"/>
</dbReference>
<gene>
    <name evidence="2" type="ORF">QBE51_03825</name>
</gene>
<dbReference type="InterPro" id="IPR006054">
    <property type="entry name" value="DnaQ"/>
</dbReference>
<dbReference type="InterPro" id="IPR036397">
    <property type="entry name" value="RNaseH_sf"/>
</dbReference>
<dbReference type="SMART" id="SM00479">
    <property type="entry name" value="EXOIII"/>
    <property type="match status" value="1"/>
</dbReference>
<protein>
    <submittedName>
        <fullName evidence="2">Exonuclease domain-containing protein</fullName>
    </submittedName>
</protein>
<dbReference type="CDD" id="cd06130">
    <property type="entry name" value="DNA_pol_III_epsilon_like"/>
    <property type="match status" value="1"/>
</dbReference>
<dbReference type="PROSITE" id="PS50172">
    <property type="entry name" value="BRCT"/>
    <property type="match status" value="1"/>
</dbReference>
<dbReference type="NCBIfam" id="TIGR00573">
    <property type="entry name" value="dnaq"/>
    <property type="match status" value="1"/>
</dbReference>
<evidence type="ECO:0000313" key="3">
    <source>
        <dbReference type="Proteomes" id="UP001486565"/>
    </source>
</evidence>
<keyword evidence="2" id="KW-0269">Exonuclease</keyword>
<name>A0ABZ2Y621_9FIRM</name>
<dbReference type="InterPro" id="IPR001357">
    <property type="entry name" value="BRCT_dom"/>
</dbReference>
<dbReference type="SUPFAM" id="SSF53098">
    <property type="entry name" value="Ribonuclease H-like"/>
    <property type="match status" value="1"/>
</dbReference>
<dbReference type="InterPro" id="IPR013520">
    <property type="entry name" value="Ribonucl_H"/>
</dbReference>
<dbReference type="InterPro" id="IPR036420">
    <property type="entry name" value="BRCT_dom_sf"/>
</dbReference>
<accession>A0ABZ2Y621</accession>
<dbReference type="Proteomes" id="UP001486565">
    <property type="component" value="Chromosome"/>
</dbReference>
<dbReference type="Gene3D" id="3.30.420.10">
    <property type="entry name" value="Ribonuclease H-like superfamily/Ribonuclease H"/>
    <property type="match status" value="1"/>
</dbReference>
<proteinExistence type="predicted"/>
<dbReference type="Gene3D" id="3.40.50.10190">
    <property type="entry name" value="BRCT domain"/>
    <property type="match status" value="1"/>
</dbReference>
<reference evidence="2 3" key="1">
    <citation type="submission" date="2023-03" db="EMBL/GenBank/DDBJ databases">
        <title>Novel Species.</title>
        <authorList>
            <person name="Ma S."/>
        </authorList>
    </citation>
    <scope>NUCLEOTIDE SEQUENCE [LARGE SCALE GENOMIC DNA]</scope>
    <source>
        <strain evidence="2 3">LIND6LT2</strain>
    </source>
</reference>
<keyword evidence="2" id="KW-0540">Nuclease</keyword>
<dbReference type="EMBL" id="CP121687">
    <property type="protein sequence ID" value="WZL70670.1"/>
    <property type="molecule type" value="Genomic_DNA"/>
</dbReference>
<dbReference type="SUPFAM" id="SSF52113">
    <property type="entry name" value="BRCT domain"/>
    <property type="match status" value="1"/>
</dbReference>
<dbReference type="PANTHER" id="PTHR30231:SF42">
    <property type="entry name" value="EXONUCLEASE"/>
    <property type="match status" value="1"/>
</dbReference>
<dbReference type="InterPro" id="IPR012337">
    <property type="entry name" value="RNaseH-like_sf"/>
</dbReference>
<sequence>MDFIAIDFETANANYSSACAMGLVAVKDKEIVDTKYFLIQPPSLKFDEENIRIHGITPEDVKDAPLFPEVWEQIKDYFKDNLIMAHNAIFDMSVLKCCLMEYNLEIPKFDYLCSIPFSTPACRGKNVGNSLEDRATYFGIEIENHHNALSDAITCAKLIIACVNSKKCETFQAYRKMYSRFLPVKNFADLTPLKSFKNRYKKIKISEIVATTDSFNKAHIFYDKNIVFTGELQSLDRKEAMQKVVDLGGHVKSSVSSKTDYLVVGIQDKSLVGEDGLSSKEEKALELQRKGHPIKIINEDEFKKLII</sequence>
<dbReference type="GO" id="GO:0004527">
    <property type="term" value="F:exonuclease activity"/>
    <property type="evidence" value="ECO:0007669"/>
    <property type="project" value="UniProtKB-KW"/>
</dbReference>
<evidence type="ECO:0000313" key="2">
    <source>
        <dbReference type="EMBL" id="WZL70670.1"/>
    </source>
</evidence>